<reference evidence="2 3" key="2">
    <citation type="submission" date="2018-12" db="EMBL/GenBank/DDBJ databases">
        <title>Nakamurella antarcticus sp. nov., isolated from Antarctica South Shetland Islands soil.</title>
        <authorList>
            <person name="Peng F."/>
        </authorList>
    </citation>
    <scope>NUCLEOTIDE SEQUENCE [LARGE SCALE GENOMIC DNA]</scope>
    <source>
        <strain evidence="2 3">S14-144</strain>
    </source>
</reference>
<dbReference type="InterPro" id="IPR042208">
    <property type="entry name" value="D-ser_dehydrat-like_sf"/>
</dbReference>
<protein>
    <submittedName>
        <fullName evidence="2">Amino acid deaminase</fullName>
    </submittedName>
</protein>
<dbReference type="SUPFAM" id="SSF51419">
    <property type="entry name" value="PLP-binding barrel"/>
    <property type="match status" value="1"/>
</dbReference>
<proteinExistence type="predicted"/>
<evidence type="ECO:0000313" key="2">
    <source>
        <dbReference type="EMBL" id="AZI56863.1"/>
    </source>
</evidence>
<dbReference type="Proteomes" id="UP000268084">
    <property type="component" value="Chromosome"/>
</dbReference>
<dbReference type="RefSeq" id="WP_124797548.1">
    <property type="nucleotide sequence ID" value="NZ_CP034170.1"/>
</dbReference>
<dbReference type="AlphaFoldDB" id="A0A3G8ZHW0"/>
<dbReference type="EMBL" id="CP034170">
    <property type="protein sequence ID" value="AZI56863.1"/>
    <property type="molecule type" value="Genomic_DNA"/>
</dbReference>
<keyword evidence="3" id="KW-1185">Reference proteome</keyword>
<accession>A0A3G8ZHW0</accession>
<organism evidence="2 3">
    <name type="scientific">Nakamurella antarctica</name>
    <dbReference type="NCBI Taxonomy" id="1902245"/>
    <lineage>
        <taxon>Bacteria</taxon>
        <taxon>Bacillati</taxon>
        <taxon>Actinomycetota</taxon>
        <taxon>Actinomycetes</taxon>
        <taxon>Nakamurellales</taxon>
        <taxon>Nakamurellaceae</taxon>
        <taxon>Nakamurella</taxon>
    </lineage>
</organism>
<dbReference type="SMART" id="SM01119">
    <property type="entry name" value="D-ser_dehydrat"/>
    <property type="match status" value="1"/>
</dbReference>
<dbReference type="Gene3D" id="3.20.20.10">
    <property type="entry name" value="Alanine racemase"/>
    <property type="match status" value="1"/>
</dbReference>
<name>A0A3G8ZHW0_9ACTN</name>
<dbReference type="OrthoDB" id="9811417at2"/>
<dbReference type="KEGG" id="nak:EH165_00430"/>
<dbReference type="PANTHER" id="PTHR28004">
    <property type="entry name" value="ZGC:162816-RELATED"/>
    <property type="match status" value="1"/>
</dbReference>
<sequence length="434" mass="46082">MSDINASALSFDHAAALAELLEEPISVGFKSFPTVGTIGEVGAQGWRALDGDLMLPVAVLSESAVEHNLQRMAQYCRENGVDLAPHGKTTMSPQLMVRQFSAGAWAVTVATTAQARVFHAFGARRIVIASQVVARGDLQWLAQSLDGDAGLEILVLVDSVAGVAATCKGLWEAGFAGRLPVLLELGYDGGRAGCRDKVTALEVASAVMAAKCLVLRGFEGFEGLMPGADYAAQQAGVDGYLNFVKDVVDETLERALVEAGSEILLTFGGSAYFDRVVAAFPGRERGGFSVRVVLRSGCYLTHDDGMYARTSPLAAGADPDPLYSALHVWSAVLAKPEPGLAIAGFGKRDASFDAGWPIPLLRRREGQMQNLNDVAVTGMNDQHAYLALGAHSDVEVGDLIGCGISHPCTTFDKWPLIAMVDEDYRVTGAVRTFF</sequence>
<dbReference type="Pfam" id="PF14031">
    <property type="entry name" value="D-ser_dehydrat"/>
    <property type="match status" value="1"/>
</dbReference>
<dbReference type="PANTHER" id="PTHR28004:SF8">
    <property type="entry name" value="D-SERINE DEAMINASE"/>
    <property type="match status" value="1"/>
</dbReference>
<dbReference type="Gene3D" id="2.40.37.20">
    <property type="entry name" value="D-serine dehydratase-like domain"/>
    <property type="match status" value="1"/>
</dbReference>
<dbReference type="InterPro" id="IPR051466">
    <property type="entry name" value="D-amino_acid_metab_enzyme"/>
</dbReference>
<evidence type="ECO:0000313" key="3">
    <source>
        <dbReference type="Proteomes" id="UP000268084"/>
    </source>
</evidence>
<gene>
    <name evidence="2" type="ORF">EH165_00430</name>
</gene>
<reference evidence="2 3" key="1">
    <citation type="submission" date="2018-11" db="EMBL/GenBank/DDBJ databases">
        <authorList>
            <person name="Da X."/>
        </authorList>
    </citation>
    <scope>NUCLEOTIDE SEQUENCE [LARGE SCALE GENOMIC DNA]</scope>
    <source>
        <strain evidence="2 3">S14-144</strain>
    </source>
</reference>
<dbReference type="InterPro" id="IPR026956">
    <property type="entry name" value="D-ser_dehydrat-like_dom"/>
</dbReference>
<feature type="domain" description="D-serine dehydratase-like" evidence="1">
    <location>
        <begin position="325"/>
        <end position="421"/>
    </location>
</feature>
<dbReference type="InterPro" id="IPR029066">
    <property type="entry name" value="PLP-binding_barrel"/>
</dbReference>
<evidence type="ECO:0000259" key="1">
    <source>
        <dbReference type="SMART" id="SM01119"/>
    </source>
</evidence>